<dbReference type="PANTHER" id="PTHR36181">
    <property type="entry name" value="INTRON-ENCODED ENDONUCLEASE AI3-RELATED"/>
    <property type="match status" value="1"/>
</dbReference>
<evidence type="ECO:0000313" key="3">
    <source>
        <dbReference type="EMBL" id="BBG67062.1"/>
    </source>
</evidence>
<proteinExistence type="predicted"/>
<evidence type="ECO:0000256" key="1">
    <source>
        <dbReference type="ARBA" id="ARBA00002670"/>
    </source>
</evidence>
<dbReference type="InterPro" id="IPR004860">
    <property type="entry name" value="LAGLIDADG_dom"/>
</dbReference>
<dbReference type="SUPFAM" id="SSF55608">
    <property type="entry name" value="Homing endonucleases"/>
    <property type="match status" value="2"/>
</dbReference>
<feature type="domain" description="Homing endonuclease LAGLIDADG" evidence="2">
    <location>
        <begin position="65"/>
        <end position="160"/>
    </location>
</feature>
<feature type="domain" description="Homing endonuclease LAGLIDADG" evidence="2">
    <location>
        <begin position="187"/>
        <end position="292"/>
    </location>
</feature>
<comment type="function">
    <text evidence="1">Mitochondrial DNA endonuclease involved in intron homing.</text>
</comment>
<reference evidence="3" key="1">
    <citation type="journal article" date="2018" name="Mitochondrial DNA Part B Resour">
        <title>The complete mitochondrial genome sequence of the edible mushroom Stropharia rugosoannulata (Strophariaceae, Basidiomycota).</title>
        <authorList>
            <person name="Suzuki T."/>
            <person name="Ono A."/>
            <person name="Choi J.-H."/>
            <person name="Wu J."/>
            <person name="Kawagishi H."/>
            <person name="Dohra H."/>
        </authorList>
    </citation>
    <scope>NUCLEOTIDE SEQUENCE</scope>
    <source>
        <strain evidence="3">NBRC31871</strain>
    </source>
</reference>
<sequence>MIVPALNLAVCWELFYNYFRILGDNQQVTCMSLMPIGNLNDCAPEQFIANLSLGAKAIFPLGSYLAGLIEGDGTIVVPKTNRSPKGKLNYPCIQIVFQLKDFPLCQAIQKELKYGSISKKKQSAAYILTINSNEGLIKLCHLINGKIRGPKYFQYSLLVKYLNNKNLDLNLIVGKLDQSSLTTNSWLAGFIESDGCFQVRTSLDSKVKRLQLSFELSQARVTRYGYSMYELMQSIAQFLNVNVNDIRSERKHPQYRIRTSTLKTNLILCNYLDQFNLQGTKYLDYQDWKSIMHYFEEATHNQNIPKIVEIKSGMNQRRTEYTWDHLQIGN</sequence>
<geneLocation type="mitochondrion" evidence="3"/>
<dbReference type="GO" id="GO:0004519">
    <property type="term" value="F:endonuclease activity"/>
    <property type="evidence" value="ECO:0007669"/>
    <property type="project" value="InterPro"/>
</dbReference>
<name>A0A3G9GXQ6_9AGAR</name>
<accession>A0A3G9GXQ6</accession>
<dbReference type="Gene3D" id="3.10.28.10">
    <property type="entry name" value="Homing endonucleases"/>
    <property type="match status" value="2"/>
</dbReference>
<organism evidence="3">
    <name type="scientific">Stropharia rugosoannulata</name>
    <dbReference type="NCBI Taxonomy" id="68746"/>
    <lineage>
        <taxon>Eukaryota</taxon>
        <taxon>Fungi</taxon>
        <taxon>Dikarya</taxon>
        <taxon>Basidiomycota</taxon>
        <taxon>Agaricomycotina</taxon>
        <taxon>Agaricomycetes</taxon>
        <taxon>Agaricomycetidae</taxon>
        <taxon>Agaricales</taxon>
        <taxon>Agaricineae</taxon>
        <taxon>Strophariaceae</taxon>
        <taxon>Stropharia</taxon>
    </lineage>
</organism>
<dbReference type="PANTHER" id="PTHR36181:SF1">
    <property type="entry name" value="LAGLIDADG ENDONUCLEASE"/>
    <property type="match status" value="1"/>
</dbReference>
<dbReference type="InterPro" id="IPR027434">
    <property type="entry name" value="Homing_endonucl"/>
</dbReference>
<gene>
    <name evidence="3" type="primary">orf330</name>
</gene>
<keyword evidence="3" id="KW-0496">Mitochondrion</keyword>
<dbReference type="AlphaFoldDB" id="A0A3G9GXQ6"/>
<evidence type="ECO:0000259" key="2">
    <source>
        <dbReference type="Pfam" id="PF00961"/>
    </source>
</evidence>
<dbReference type="Pfam" id="PF00961">
    <property type="entry name" value="LAGLIDADG_1"/>
    <property type="match status" value="2"/>
</dbReference>
<dbReference type="InterPro" id="IPR051289">
    <property type="entry name" value="LAGLIDADG_Endonuclease"/>
</dbReference>
<protein>
    <recommendedName>
        <fullName evidence="2">Homing endonuclease LAGLIDADG domain-containing protein</fullName>
    </recommendedName>
</protein>
<dbReference type="FunFam" id="3.10.28.10:FF:000007">
    <property type="entry name" value="Intron-encoded DNA endonuclease aI3"/>
    <property type="match status" value="1"/>
</dbReference>
<dbReference type="GO" id="GO:0005739">
    <property type="term" value="C:mitochondrion"/>
    <property type="evidence" value="ECO:0007669"/>
    <property type="project" value="UniProtKB-ARBA"/>
</dbReference>
<dbReference type="EMBL" id="AP019006">
    <property type="protein sequence ID" value="BBG67062.1"/>
    <property type="molecule type" value="Genomic_DNA"/>
</dbReference>